<dbReference type="GO" id="GO:0004672">
    <property type="term" value="F:protein kinase activity"/>
    <property type="evidence" value="ECO:0007669"/>
    <property type="project" value="InterPro"/>
</dbReference>
<dbReference type="eggNOG" id="ENOG502S8VK">
    <property type="taxonomic scope" value="Eukaryota"/>
</dbReference>
<feature type="domain" description="Protein kinase" evidence="1">
    <location>
        <begin position="17"/>
        <end position="278"/>
    </location>
</feature>
<dbReference type="SUPFAM" id="SSF56112">
    <property type="entry name" value="Protein kinase-like (PK-like)"/>
    <property type="match status" value="1"/>
</dbReference>
<name>W7X8U1_TETTS</name>
<dbReference type="PROSITE" id="PS50011">
    <property type="entry name" value="PROTEIN_KINASE_DOM"/>
    <property type="match status" value="1"/>
</dbReference>
<evidence type="ECO:0000313" key="2">
    <source>
        <dbReference type="EMBL" id="EWS72793.1"/>
    </source>
</evidence>
<dbReference type="Gene3D" id="1.10.510.10">
    <property type="entry name" value="Transferase(Phosphotransferase) domain 1"/>
    <property type="match status" value="1"/>
</dbReference>
<protein>
    <submittedName>
        <fullName evidence="2">Kinase domain protein</fullName>
    </submittedName>
</protein>
<dbReference type="AlphaFoldDB" id="W7X8U1"/>
<organism evidence="2 3">
    <name type="scientific">Tetrahymena thermophila (strain SB210)</name>
    <dbReference type="NCBI Taxonomy" id="312017"/>
    <lineage>
        <taxon>Eukaryota</taxon>
        <taxon>Sar</taxon>
        <taxon>Alveolata</taxon>
        <taxon>Ciliophora</taxon>
        <taxon>Intramacronucleata</taxon>
        <taxon>Oligohymenophorea</taxon>
        <taxon>Hymenostomatida</taxon>
        <taxon>Tetrahymenina</taxon>
        <taxon>Tetrahymenidae</taxon>
        <taxon>Tetrahymena</taxon>
    </lineage>
</organism>
<dbReference type="InterPro" id="IPR011009">
    <property type="entry name" value="Kinase-like_dom_sf"/>
</dbReference>
<dbReference type="Pfam" id="PF00069">
    <property type="entry name" value="Pkinase"/>
    <property type="match status" value="1"/>
</dbReference>
<dbReference type="GO" id="GO:0005524">
    <property type="term" value="F:ATP binding"/>
    <property type="evidence" value="ECO:0007669"/>
    <property type="project" value="InterPro"/>
</dbReference>
<dbReference type="Proteomes" id="UP000009168">
    <property type="component" value="Unassembled WGS sequence"/>
</dbReference>
<reference evidence="3" key="1">
    <citation type="journal article" date="2006" name="PLoS Biol.">
        <title>Macronuclear genome sequence of the ciliate Tetrahymena thermophila, a model eukaryote.</title>
        <authorList>
            <person name="Eisen J.A."/>
            <person name="Coyne R.S."/>
            <person name="Wu M."/>
            <person name="Wu D."/>
            <person name="Thiagarajan M."/>
            <person name="Wortman J.R."/>
            <person name="Badger J.H."/>
            <person name="Ren Q."/>
            <person name="Amedeo P."/>
            <person name="Jones K.M."/>
            <person name="Tallon L.J."/>
            <person name="Delcher A.L."/>
            <person name="Salzberg S.L."/>
            <person name="Silva J.C."/>
            <person name="Haas B.J."/>
            <person name="Majoros W.H."/>
            <person name="Farzad M."/>
            <person name="Carlton J.M."/>
            <person name="Smith R.K. Jr."/>
            <person name="Garg J."/>
            <person name="Pearlman R.E."/>
            <person name="Karrer K.M."/>
            <person name="Sun L."/>
            <person name="Manning G."/>
            <person name="Elde N.C."/>
            <person name="Turkewitz A.P."/>
            <person name="Asai D.J."/>
            <person name="Wilkes D.E."/>
            <person name="Wang Y."/>
            <person name="Cai H."/>
            <person name="Collins K."/>
            <person name="Stewart B.A."/>
            <person name="Lee S.R."/>
            <person name="Wilamowska K."/>
            <person name="Weinberg Z."/>
            <person name="Ruzzo W.L."/>
            <person name="Wloga D."/>
            <person name="Gaertig J."/>
            <person name="Frankel J."/>
            <person name="Tsao C.-C."/>
            <person name="Gorovsky M.A."/>
            <person name="Keeling P.J."/>
            <person name="Waller R.F."/>
            <person name="Patron N.J."/>
            <person name="Cherry J.M."/>
            <person name="Stover N.A."/>
            <person name="Krieger C.J."/>
            <person name="del Toro C."/>
            <person name="Ryder H.F."/>
            <person name="Williamson S.C."/>
            <person name="Barbeau R.A."/>
            <person name="Hamilton E.P."/>
            <person name="Orias E."/>
        </authorList>
    </citation>
    <scope>NUCLEOTIDE SEQUENCE [LARGE SCALE GENOMIC DNA]</scope>
    <source>
        <strain evidence="3">SB210</strain>
    </source>
</reference>
<dbReference type="GeneID" id="24440678"/>
<keyword evidence="2" id="KW-0808">Transferase</keyword>
<dbReference type="PROSITE" id="PS00108">
    <property type="entry name" value="PROTEIN_KINASE_ST"/>
    <property type="match status" value="1"/>
</dbReference>
<gene>
    <name evidence="2" type="ORF">TTHERM_000787229</name>
</gene>
<dbReference type="InParanoid" id="W7X8U1"/>
<accession>W7X8U1</accession>
<dbReference type="Gene3D" id="3.30.200.20">
    <property type="entry name" value="Phosphorylase Kinase, domain 1"/>
    <property type="match status" value="1"/>
</dbReference>
<evidence type="ECO:0000259" key="1">
    <source>
        <dbReference type="PROSITE" id="PS50011"/>
    </source>
</evidence>
<keyword evidence="3" id="KW-1185">Reference proteome</keyword>
<evidence type="ECO:0000313" key="3">
    <source>
        <dbReference type="Proteomes" id="UP000009168"/>
    </source>
</evidence>
<proteinExistence type="predicted"/>
<dbReference type="EMBL" id="GG662552">
    <property type="protein sequence ID" value="EWS72793.1"/>
    <property type="molecule type" value="Genomic_DNA"/>
</dbReference>
<sequence length="278" mass="31760">MSLDILNNLKQQKGISLEIVTLKGQGGFKNVYECVNTQKQQNLIVKISMGDGNADLKNEHANSLKIQFKPLKLAKIDELHSLEFNGEEYLVGISEIVGEKNLGMVIESKEKPTLANAIKMLIDILFGAFECQISNFQHKDIKPSNIVIKNGHYYLTDFSSQDETNIITNSFSPQDYNTKNVIQRFDIFSLGQTCNLYIKVIMQMNKKEQVVFQTLISYINPICQIITTIKGKHQQACSKYFAKLLNLILLSIKIIQFNKSMKVDLIKYNRLYHIQICI</sequence>
<dbReference type="InterPro" id="IPR008271">
    <property type="entry name" value="Ser/Thr_kinase_AS"/>
</dbReference>
<keyword evidence="2" id="KW-0418">Kinase</keyword>
<dbReference type="KEGG" id="tet:TTHERM_000787229"/>
<dbReference type="RefSeq" id="XP_012654680.1">
    <property type="nucleotide sequence ID" value="XM_012799226.1"/>
</dbReference>
<dbReference type="InterPro" id="IPR000719">
    <property type="entry name" value="Prot_kinase_dom"/>
</dbReference>